<feature type="compositionally biased region" description="Polar residues" evidence="2">
    <location>
        <begin position="406"/>
        <end position="429"/>
    </location>
</feature>
<proteinExistence type="predicted"/>
<feature type="non-terminal residue" evidence="3">
    <location>
        <position position="1"/>
    </location>
</feature>
<organism evidence="3 4">
    <name type="scientific">Trifolium pratense</name>
    <name type="common">Red clover</name>
    <dbReference type="NCBI Taxonomy" id="57577"/>
    <lineage>
        <taxon>Eukaryota</taxon>
        <taxon>Viridiplantae</taxon>
        <taxon>Streptophyta</taxon>
        <taxon>Embryophyta</taxon>
        <taxon>Tracheophyta</taxon>
        <taxon>Spermatophyta</taxon>
        <taxon>Magnoliopsida</taxon>
        <taxon>eudicotyledons</taxon>
        <taxon>Gunneridae</taxon>
        <taxon>Pentapetalae</taxon>
        <taxon>rosids</taxon>
        <taxon>fabids</taxon>
        <taxon>Fabales</taxon>
        <taxon>Fabaceae</taxon>
        <taxon>Papilionoideae</taxon>
        <taxon>50 kb inversion clade</taxon>
        <taxon>NPAAA clade</taxon>
        <taxon>Hologalegina</taxon>
        <taxon>IRL clade</taxon>
        <taxon>Trifolieae</taxon>
        <taxon>Trifolium</taxon>
    </lineage>
</organism>
<evidence type="ECO:0000256" key="1">
    <source>
        <dbReference type="SAM" id="Coils"/>
    </source>
</evidence>
<protein>
    <submittedName>
        <fullName evidence="3">Uncharacterized protein</fullName>
    </submittedName>
</protein>
<feature type="coiled-coil region" evidence="1">
    <location>
        <begin position="496"/>
        <end position="617"/>
    </location>
</feature>
<keyword evidence="1" id="KW-0175">Coiled coil</keyword>
<feature type="region of interest" description="Disordered" evidence="2">
    <location>
        <begin position="363"/>
        <end position="443"/>
    </location>
</feature>
<comment type="caution">
    <text evidence="3">The sequence shown here is derived from an EMBL/GenBank/DDBJ whole genome shotgun (WGS) entry which is preliminary data.</text>
</comment>
<dbReference type="Proteomes" id="UP000236291">
    <property type="component" value="Unassembled WGS sequence"/>
</dbReference>
<accession>A0A2K3NEV4</accession>
<gene>
    <name evidence="3" type="ORF">L195_g024867</name>
</gene>
<dbReference type="EMBL" id="ASHM01020270">
    <property type="protein sequence ID" value="PNY01567.1"/>
    <property type="molecule type" value="Genomic_DNA"/>
</dbReference>
<name>A0A2K3NEV4_TRIPR</name>
<reference evidence="3 4" key="1">
    <citation type="journal article" date="2014" name="Am. J. Bot.">
        <title>Genome assembly and annotation for red clover (Trifolium pratense; Fabaceae).</title>
        <authorList>
            <person name="Istvanek J."/>
            <person name="Jaros M."/>
            <person name="Krenek A."/>
            <person name="Repkova J."/>
        </authorList>
    </citation>
    <scope>NUCLEOTIDE SEQUENCE [LARGE SCALE GENOMIC DNA]</scope>
    <source>
        <strain evidence="4">cv. Tatra</strain>
        <tissue evidence="3">Young leaves</tissue>
    </source>
</reference>
<feature type="region of interest" description="Disordered" evidence="2">
    <location>
        <begin position="1"/>
        <end position="30"/>
    </location>
</feature>
<dbReference type="AlphaFoldDB" id="A0A2K3NEV4"/>
<evidence type="ECO:0000256" key="2">
    <source>
        <dbReference type="SAM" id="MobiDB-lite"/>
    </source>
</evidence>
<sequence length="668" mass="74423">LSLLRTQGDFERVNRRRGKHSKSPPPDSGWVRQARAHFTRANGTLNVQGLNSFLRGFDVGSSDGSDSDSSSSNDSDCVIISPSSFTGKRRNTCRDLVVADPVPLAVMDTVSKFSNDAMVSSFRGAIGVSSSDDENHVISEPVGEDEFVTTINSDPPHYFYMYSYHLQNFNLRLPFTEFETLMLRILNVAPTQLHPNSWAFIKAFENLDPNKAVSISNRPGRRLFSLFASNVKNYKNSFLRFSCGENFPGLLFDPNGEPLFPFYWTPNPRVIKGVDPETLRDYEKETVSVLDSYCVLDPSDLIKREGKSESLAEYLERMTSISAAERTAMLLRARKQKAEAHAQVGAEKTYPLSQLVVDENVARDGRSKRKHEGRITVEIPRDKTLGSNPSGDLPPSPAKKRKTRNLVKSSGASSESAENLQPSSSQNTLPADPPTPSVWDPSFNPKGFIEKALHLVGDSSRFSSTSVEELQKLYLSHGLQSLFLGQLLSSHQEHKISEATSKANLVSDNLEAAEKKYAEAKGRLEEELKGLRESREREDERIKKESEKALWKEFEEKMEKLKQSQAAREQELKGETSAQIELVAKLEREKEEAASGLEAAAKENAKLKGEVDVLQISLAGQFEEGFDFALDQVCIVFPDLDAERLKEVDATNQIVDGKVVSYTLSAEQ</sequence>
<evidence type="ECO:0000313" key="3">
    <source>
        <dbReference type="EMBL" id="PNY01567.1"/>
    </source>
</evidence>
<evidence type="ECO:0000313" key="4">
    <source>
        <dbReference type="Proteomes" id="UP000236291"/>
    </source>
</evidence>
<feature type="compositionally biased region" description="Basic and acidic residues" evidence="2">
    <location>
        <begin position="373"/>
        <end position="384"/>
    </location>
</feature>
<reference evidence="3 4" key="2">
    <citation type="journal article" date="2017" name="Front. Plant Sci.">
        <title>Gene Classification and Mining of Molecular Markers Useful in Red Clover (Trifolium pratense) Breeding.</title>
        <authorList>
            <person name="Istvanek J."/>
            <person name="Dluhosova J."/>
            <person name="Dluhos P."/>
            <person name="Patkova L."/>
            <person name="Nedelnik J."/>
            <person name="Repkova J."/>
        </authorList>
    </citation>
    <scope>NUCLEOTIDE SEQUENCE [LARGE SCALE GENOMIC DNA]</scope>
    <source>
        <strain evidence="4">cv. Tatra</strain>
        <tissue evidence="3">Young leaves</tissue>
    </source>
</reference>